<dbReference type="Pfam" id="PF01949">
    <property type="entry name" value="Endo_dU"/>
    <property type="match status" value="1"/>
</dbReference>
<dbReference type="PANTHER" id="PTHR39518">
    <property type="entry name" value="UPF0215 PROTEIN MJ1150"/>
    <property type="match status" value="1"/>
</dbReference>
<dbReference type="EMBL" id="JPMI01000168">
    <property type="protein sequence ID" value="KFA90919.1"/>
    <property type="molecule type" value="Genomic_DNA"/>
</dbReference>
<dbReference type="PIRSF" id="PIRSF006380">
    <property type="entry name" value="UCP006380"/>
    <property type="match status" value="1"/>
</dbReference>
<dbReference type="Gene3D" id="3.30.2170.10">
    <property type="entry name" value="archaeoglobus fulgidus dsm 4304 superfamily"/>
    <property type="match status" value="1"/>
</dbReference>
<dbReference type="AlphaFoldDB" id="A0A084SR34"/>
<gene>
    <name evidence="1" type="ORF">Q664_25490</name>
</gene>
<sequence length="188" mass="20478">MRLPPLPRVAGFDDAPFTKRPGARVPLVGVVCAGTRFEGLVWGGVRKDGWTATDEVCRLLVGGKFLPQLHLVLLDGIAFGGFNVVDLPRLAGTLGKPCVSVMRRLPDLEAMERALRHLPRPERRLELLKRAGPIHQLGGFTFQVQGAEPEWVAEALKRLTDRGNVPEALRLAHLIGSAVITGESSKRA</sequence>
<dbReference type="HAMAP" id="MF_00582">
    <property type="entry name" value="UPF0215"/>
    <property type="match status" value="1"/>
</dbReference>
<name>A0A084SR34_9BACT</name>
<protein>
    <submittedName>
        <fullName evidence="1">Uncharacterized protein</fullName>
    </submittedName>
</protein>
<dbReference type="PANTHER" id="PTHR39518:SF2">
    <property type="entry name" value="UPF0215 PROTEIN MJ1150"/>
    <property type="match status" value="1"/>
</dbReference>
<accession>A0A084SR34</accession>
<dbReference type="InterPro" id="IPR002802">
    <property type="entry name" value="Endo_dU"/>
</dbReference>
<evidence type="ECO:0000313" key="1">
    <source>
        <dbReference type="EMBL" id="KFA90919.1"/>
    </source>
</evidence>
<evidence type="ECO:0000313" key="2">
    <source>
        <dbReference type="Proteomes" id="UP000028547"/>
    </source>
</evidence>
<proteinExistence type="inferred from homology"/>
<organism evidence="1 2">
    <name type="scientific">Archangium violaceum Cb vi76</name>
    <dbReference type="NCBI Taxonomy" id="1406225"/>
    <lineage>
        <taxon>Bacteria</taxon>
        <taxon>Pseudomonadati</taxon>
        <taxon>Myxococcota</taxon>
        <taxon>Myxococcia</taxon>
        <taxon>Myxococcales</taxon>
        <taxon>Cystobacterineae</taxon>
        <taxon>Archangiaceae</taxon>
        <taxon>Archangium</taxon>
    </lineage>
</organism>
<dbReference type="Proteomes" id="UP000028547">
    <property type="component" value="Unassembled WGS sequence"/>
</dbReference>
<comment type="caution">
    <text evidence="1">The sequence shown here is derived from an EMBL/GenBank/DDBJ whole genome shotgun (WGS) entry which is preliminary data.</text>
</comment>
<reference evidence="1 2" key="1">
    <citation type="submission" date="2014-07" db="EMBL/GenBank/DDBJ databases">
        <title>Draft Genome Sequence of Gephyronic Acid Producer, Cystobacter violaceus Strain Cb vi76.</title>
        <authorList>
            <person name="Stevens D.C."/>
            <person name="Young J."/>
            <person name="Carmichael R."/>
            <person name="Tan J."/>
            <person name="Taylor R.E."/>
        </authorList>
    </citation>
    <scope>NUCLEOTIDE SEQUENCE [LARGE SCALE GENOMIC DNA]</scope>
    <source>
        <strain evidence="1 2">Cb vi76</strain>
    </source>
</reference>